<dbReference type="PANTHER" id="PTHR24251">
    <property type="entry name" value="OVOCHYMASE-RELATED"/>
    <property type="match status" value="1"/>
</dbReference>
<dbReference type="InterPro" id="IPR000082">
    <property type="entry name" value="SEA_dom"/>
</dbReference>
<evidence type="ECO:0000256" key="1">
    <source>
        <dbReference type="ARBA" id="ARBA00009931"/>
    </source>
</evidence>
<dbReference type="SMART" id="SM00042">
    <property type="entry name" value="CUB"/>
    <property type="match status" value="2"/>
</dbReference>
<reference evidence="16 17" key="1">
    <citation type="submission" date="2014-04" db="EMBL/GenBank/DDBJ databases">
        <title>Genome evolution of avian class.</title>
        <authorList>
            <person name="Zhang G."/>
            <person name="Li C."/>
        </authorList>
    </citation>
    <scope>NUCLEOTIDE SEQUENCE [LARGE SCALE GENOMIC DNA]</scope>
    <source>
        <strain evidence="16">BGI_N331</strain>
    </source>
</reference>
<keyword evidence="17" id="KW-1185">Reference proteome</keyword>
<evidence type="ECO:0000259" key="12">
    <source>
        <dbReference type="PROSITE" id="PS01180"/>
    </source>
</evidence>
<accession>A0A091R8P6</accession>
<dbReference type="Gene3D" id="3.10.250.10">
    <property type="entry name" value="SRCR-like domain"/>
    <property type="match status" value="1"/>
</dbReference>
<dbReference type="CDD" id="cd06263">
    <property type="entry name" value="MAM"/>
    <property type="match status" value="1"/>
</dbReference>
<dbReference type="PROSITE" id="PS01180">
    <property type="entry name" value="CUB"/>
    <property type="match status" value="2"/>
</dbReference>
<comment type="similarity">
    <text evidence="1">Belongs to the DMBT1 family.</text>
</comment>
<evidence type="ECO:0000256" key="5">
    <source>
        <dbReference type="ARBA" id="ARBA00022825"/>
    </source>
</evidence>
<feature type="domain" description="CUB" evidence="12">
    <location>
        <begin position="507"/>
        <end position="620"/>
    </location>
</feature>
<evidence type="ECO:0000256" key="11">
    <source>
        <dbReference type="SAM" id="Phobius"/>
    </source>
</evidence>
<evidence type="ECO:0000256" key="3">
    <source>
        <dbReference type="ARBA" id="ARBA00022737"/>
    </source>
</evidence>
<evidence type="ECO:0000256" key="4">
    <source>
        <dbReference type="ARBA" id="ARBA00022801"/>
    </source>
</evidence>
<keyword evidence="11" id="KW-0812">Transmembrane</keyword>
<dbReference type="InterPro" id="IPR036772">
    <property type="entry name" value="SRCR-like_dom_sf"/>
</dbReference>
<dbReference type="InterPro" id="IPR036055">
    <property type="entry name" value="LDL_receptor-like_sf"/>
</dbReference>
<dbReference type="PANTHER" id="PTHR24251:SF37">
    <property type="entry name" value="CUB DOMAIN-CONTAINING PROTEIN"/>
    <property type="match status" value="1"/>
</dbReference>
<dbReference type="Pfam" id="PF00431">
    <property type="entry name" value="CUB"/>
    <property type="match status" value="2"/>
</dbReference>
<keyword evidence="6" id="KW-0865">Zymogen</keyword>
<dbReference type="SUPFAM" id="SSF57424">
    <property type="entry name" value="LDL receptor-like module"/>
    <property type="match status" value="2"/>
</dbReference>
<dbReference type="Gene3D" id="3.30.70.960">
    <property type="entry name" value="SEA domain"/>
    <property type="match status" value="1"/>
</dbReference>
<keyword evidence="11" id="KW-1133">Transmembrane helix</keyword>
<dbReference type="SMART" id="SM00200">
    <property type="entry name" value="SEA"/>
    <property type="match status" value="1"/>
</dbReference>
<dbReference type="InterPro" id="IPR000998">
    <property type="entry name" value="MAM_dom"/>
</dbReference>
<feature type="domain" description="MAM" evidence="14">
    <location>
        <begin position="327"/>
        <end position="485"/>
    </location>
</feature>
<keyword evidence="2" id="KW-0645">Protease</keyword>
<dbReference type="PRINTS" id="PR00261">
    <property type="entry name" value="LDLRECEPTOR"/>
</dbReference>
<dbReference type="PROSITE" id="PS50287">
    <property type="entry name" value="SRCR_2"/>
    <property type="match status" value="1"/>
</dbReference>
<dbReference type="InterPro" id="IPR000859">
    <property type="entry name" value="CUB_dom"/>
</dbReference>
<evidence type="ECO:0000256" key="2">
    <source>
        <dbReference type="ARBA" id="ARBA00022670"/>
    </source>
</evidence>
<dbReference type="GO" id="GO:0016020">
    <property type="term" value="C:membrane"/>
    <property type="evidence" value="ECO:0007669"/>
    <property type="project" value="InterPro"/>
</dbReference>
<dbReference type="SMART" id="SM00192">
    <property type="entry name" value="LDLa"/>
    <property type="match status" value="2"/>
</dbReference>
<dbReference type="PROSITE" id="PS50068">
    <property type="entry name" value="LDLRA_2"/>
    <property type="match status" value="2"/>
</dbReference>
<evidence type="ECO:0000256" key="8">
    <source>
        <dbReference type="ARBA" id="ARBA00023180"/>
    </source>
</evidence>
<dbReference type="GO" id="GO:0006508">
    <property type="term" value="P:proteolysis"/>
    <property type="evidence" value="ECO:0007669"/>
    <property type="project" value="UniProtKB-KW"/>
</dbReference>
<dbReference type="PRINTS" id="PR00020">
    <property type="entry name" value="MAMDOMAIN"/>
</dbReference>
<dbReference type="PROSITE" id="PS50060">
    <property type="entry name" value="MAM_2"/>
    <property type="match status" value="1"/>
</dbReference>
<feature type="non-terminal residue" evidence="16">
    <location>
        <position position="1"/>
    </location>
</feature>
<dbReference type="SUPFAM" id="SSF56487">
    <property type="entry name" value="SRCR-like"/>
    <property type="match status" value="1"/>
</dbReference>
<evidence type="ECO:0000256" key="9">
    <source>
        <dbReference type="PROSITE-ProRule" id="PRU00124"/>
    </source>
</evidence>
<protein>
    <submittedName>
        <fullName evidence="16">Enteropeptidase</fullName>
    </submittedName>
</protein>
<evidence type="ECO:0000259" key="15">
    <source>
        <dbReference type="PROSITE" id="PS50287"/>
    </source>
</evidence>
<dbReference type="FunFam" id="2.60.120.200:FF:000128">
    <property type="entry name" value="enteropeptidase isoform X2"/>
    <property type="match status" value="1"/>
</dbReference>
<dbReference type="FunFam" id="2.60.120.290:FF:000043">
    <property type="entry name" value="Enteropeptidase"/>
    <property type="match status" value="1"/>
</dbReference>
<dbReference type="InterPro" id="IPR035914">
    <property type="entry name" value="Sperma_CUB_dom_sf"/>
</dbReference>
<dbReference type="InterPro" id="IPR013320">
    <property type="entry name" value="ConA-like_dom_sf"/>
</dbReference>
<dbReference type="InterPro" id="IPR036364">
    <property type="entry name" value="SEA_dom_sf"/>
</dbReference>
<dbReference type="Gene3D" id="4.10.400.10">
    <property type="entry name" value="Low-density Lipoprotein Receptor"/>
    <property type="match status" value="2"/>
</dbReference>
<keyword evidence="7 9" id="KW-1015">Disulfide bond</keyword>
<evidence type="ECO:0000313" key="16">
    <source>
        <dbReference type="EMBL" id="KFQ35826.1"/>
    </source>
</evidence>
<dbReference type="InterPro" id="IPR001190">
    <property type="entry name" value="SRCR"/>
</dbReference>
<dbReference type="FunFam" id="2.60.120.290:FF:000038">
    <property type="entry name" value="enteropeptidase isoform X2"/>
    <property type="match status" value="1"/>
</dbReference>
<evidence type="ECO:0000256" key="7">
    <source>
        <dbReference type="ARBA" id="ARBA00023157"/>
    </source>
</evidence>
<dbReference type="Pfam" id="PF00057">
    <property type="entry name" value="Ldl_recept_a"/>
    <property type="match status" value="2"/>
</dbReference>
<feature type="transmembrane region" description="Helical" evidence="11">
    <location>
        <begin position="6"/>
        <end position="27"/>
    </location>
</feature>
<dbReference type="PROSITE" id="PS50024">
    <property type="entry name" value="SEA"/>
    <property type="match status" value="1"/>
</dbReference>
<dbReference type="Proteomes" id="UP000052967">
    <property type="component" value="Unassembled WGS sequence"/>
</dbReference>
<comment type="caution">
    <text evidence="10">Lacks conserved residue(s) required for the propagation of feature annotation.</text>
</comment>
<feature type="disulfide bond" evidence="9">
    <location>
        <begin position="645"/>
        <end position="660"/>
    </location>
</feature>
<feature type="domain" description="SEA" evidence="13">
    <location>
        <begin position="40"/>
        <end position="152"/>
    </location>
</feature>
<evidence type="ECO:0000313" key="17">
    <source>
        <dbReference type="Proteomes" id="UP000052967"/>
    </source>
</evidence>
<dbReference type="SMART" id="SM00137">
    <property type="entry name" value="MAM"/>
    <property type="match status" value="1"/>
</dbReference>
<keyword evidence="4" id="KW-0378">Hydrolase</keyword>
<dbReference type="GO" id="GO:0008236">
    <property type="term" value="F:serine-type peptidase activity"/>
    <property type="evidence" value="ECO:0007669"/>
    <property type="project" value="UniProtKB-KW"/>
</dbReference>
<proteinExistence type="inferred from homology"/>
<dbReference type="AlphaFoldDB" id="A0A091R8P6"/>
<feature type="non-terminal residue" evidence="16">
    <location>
        <position position="737"/>
    </location>
</feature>
<gene>
    <name evidence="16" type="ORF">N331_03498</name>
</gene>
<dbReference type="Gene3D" id="2.60.120.200">
    <property type="match status" value="1"/>
</dbReference>
<evidence type="ECO:0000256" key="6">
    <source>
        <dbReference type="ARBA" id="ARBA00023145"/>
    </source>
</evidence>
<evidence type="ECO:0000259" key="13">
    <source>
        <dbReference type="PROSITE" id="PS50024"/>
    </source>
</evidence>
<keyword evidence="8" id="KW-0325">Glycoprotein</keyword>
<dbReference type="InterPro" id="IPR002172">
    <property type="entry name" value="LDrepeatLR_classA_rpt"/>
</dbReference>
<dbReference type="Gene3D" id="2.60.120.290">
    <property type="entry name" value="Spermadhesin, CUB domain"/>
    <property type="match status" value="2"/>
</dbReference>
<dbReference type="PROSITE" id="PS00420">
    <property type="entry name" value="SRCR_1"/>
    <property type="match status" value="1"/>
</dbReference>
<dbReference type="EMBL" id="KK715077">
    <property type="protein sequence ID" value="KFQ35826.1"/>
    <property type="molecule type" value="Genomic_DNA"/>
</dbReference>
<evidence type="ECO:0000256" key="10">
    <source>
        <dbReference type="PROSITE-ProRule" id="PRU00196"/>
    </source>
</evidence>
<name>A0A091R8P6_MERNU</name>
<dbReference type="Pfam" id="PF01390">
    <property type="entry name" value="SEA"/>
    <property type="match status" value="1"/>
</dbReference>
<keyword evidence="3" id="KW-0677">Repeat</keyword>
<dbReference type="InterPro" id="IPR023415">
    <property type="entry name" value="LDLR_class-A_CS"/>
</dbReference>
<feature type="disulfide bond" evidence="9">
    <location>
        <begin position="633"/>
        <end position="651"/>
    </location>
</feature>
<keyword evidence="11" id="KW-0472">Membrane</keyword>
<feature type="domain" description="CUB" evidence="12">
    <location>
        <begin position="207"/>
        <end position="316"/>
    </location>
</feature>
<dbReference type="CDD" id="cd00112">
    <property type="entry name" value="LDLa"/>
    <property type="match status" value="2"/>
</dbReference>
<dbReference type="SUPFAM" id="SSF49899">
    <property type="entry name" value="Concanavalin A-like lectins/glucanases"/>
    <property type="match status" value="1"/>
</dbReference>
<feature type="disulfide bond" evidence="9">
    <location>
        <begin position="626"/>
        <end position="638"/>
    </location>
</feature>
<sequence>SYYEILFASLLGIIVCVCVGLIVLSWLSIQELERAEAHGNTHGYMGTFKILSGTSFTPALQNRSSADFKVLAFDVEQLVEKVFQTSDLKNEFERCEISQFSVVVIFDLYFTRMLTVDKVKKELVLGINTNETNVTQTLKVDVNSIKVTDVRADWLLLSSAQAMAEVLPDSKNCDDGVTCISEDLFCDGVFDCPDGSDETEKRCAAVCDGKFMLTDSSGFFHSMNYPKPYNANIICQWIILVPQGLSIKLNFTSFETQKYEDNLNIFEGIGQNKILRASLSGTITETIYIFSHEATARFISDYSENYSGFNATYTTFNANELNNYEKVNCTFEDGFCYWIQDLDDDSEWERVQGPTFPFMSGPDFDHTFGNMSGFYISTPIGLGSGEERVRILSLPLVSSDSFCLSFWYFMYSANVYRLRVSISNKHGLEKIIFQKEGNYGNYWNYGQVTLNEKSDFKVIFDAFKRRGPSDIALDDIGLTKGKCNESSYVEPTAIPTVTTVPSVPTDCGGPVELWEPNSTFSSENFPNNYPNQAFCVWYLNAEKGKNIQLHFQVFDLENIHDVVEVRDGRGPDSLLLGKIAVYTGKDPVPDVFSTTNQMTVILHTDKSTMKKGFLANFTTGYHLGTCAIDEHQCGSGECIPLNNLCDNLPQCEDGSDEAKCMRLLNGSLSTEGLVQARIGKMWHLACADGWDEQISNSVCQLLGLGDVNMSSTVLLTGGGPFVNITKAANHSLIFTKR</sequence>
<dbReference type="Pfam" id="PF00629">
    <property type="entry name" value="MAM"/>
    <property type="match status" value="1"/>
</dbReference>
<keyword evidence="5" id="KW-0720">Serine protease</keyword>
<feature type="domain" description="SRCR" evidence="15">
    <location>
        <begin position="661"/>
        <end position="706"/>
    </location>
</feature>
<dbReference type="SUPFAM" id="SSF49854">
    <property type="entry name" value="Spermadhesin, CUB domain"/>
    <property type="match status" value="2"/>
</dbReference>
<organism evidence="16 17">
    <name type="scientific">Merops nubicus</name>
    <name type="common">Northern carmine bee-eater</name>
    <dbReference type="NCBI Taxonomy" id="57421"/>
    <lineage>
        <taxon>Eukaryota</taxon>
        <taxon>Metazoa</taxon>
        <taxon>Chordata</taxon>
        <taxon>Craniata</taxon>
        <taxon>Vertebrata</taxon>
        <taxon>Euteleostomi</taxon>
        <taxon>Archelosauria</taxon>
        <taxon>Archosauria</taxon>
        <taxon>Dinosauria</taxon>
        <taxon>Saurischia</taxon>
        <taxon>Theropoda</taxon>
        <taxon>Coelurosauria</taxon>
        <taxon>Aves</taxon>
        <taxon>Neognathae</taxon>
        <taxon>Neoaves</taxon>
        <taxon>Telluraves</taxon>
        <taxon>Coraciimorphae</taxon>
        <taxon>Coraciiformes</taxon>
        <taxon>Meropidae</taxon>
        <taxon>Merops</taxon>
    </lineage>
</organism>
<dbReference type="CDD" id="cd00041">
    <property type="entry name" value="CUB"/>
    <property type="match status" value="2"/>
</dbReference>
<dbReference type="PROSITE" id="PS01209">
    <property type="entry name" value="LDLRA_1"/>
    <property type="match status" value="2"/>
</dbReference>
<dbReference type="SUPFAM" id="SSF82671">
    <property type="entry name" value="SEA domain"/>
    <property type="match status" value="1"/>
</dbReference>
<evidence type="ECO:0000259" key="14">
    <source>
        <dbReference type="PROSITE" id="PS50060"/>
    </source>
</evidence>